<dbReference type="Gene3D" id="3.80.10.10">
    <property type="entry name" value="Ribonuclease Inhibitor"/>
    <property type="match status" value="1"/>
</dbReference>
<dbReference type="SUPFAM" id="SSF81383">
    <property type="entry name" value="F-box domain"/>
    <property type="match status" value="1"/>
</dbReference>
<dbReference type="PANTHER" id="PTHR34145:SF28">
    <property type="entry name" value="F-BOX DOMAIN-CONTAINING PROTEIN"/>
    <property type="match status" value="1"/>
</dbReference>
<reference evidence="2" key="2">
    <citation type="submission" date="2007-03" db="EMBL/GenBank/DDBJ databases">
        <authorList>
            <consortium name="The International Medicago Genome Annotation Group"/>
        </authorList>
    </citation>
    <scope>NUCLEOTIDE SEQUENCE</scope>
</reference>
<keyword evidence="2" id="KW-0195">Cyclin</keyword>
<dbReference type="InterPro" id="IPR006566">
    <property type="entry name" value="FBD"/>
</dbReference>
<dbReference type="Pfam" id="PF00646">
    <property type="entry name" value="F-box"/>
    <property type="match status" value="1"/>
</dbReference>
<dbReference type="PANTHER" id="PTHR34145">
    <property type="entry name" value="OS02G0105600 PROTEIN"/>
    <property type="match status" value="1"/>
</dbReference>
<dbReference type="InterPro" id="IPR055357">
    <property type="entry name" value="LRR_At1g61320_AtMIF1"/>
</dbReference>
<dbReference type="Pfam" id="PF08387">
    <property type="entry name" value="FBD"/>
    <property type="match status" value="1"/>
</dbReference>
<organism evidence="2">
    <name type="scientific">Medicago truncatula</name>
    <name type="common">Barrel medic</name>
    <name type="synonym">Medicago tribuloides</name>
    <dbReference type="NCBI Taxonomy" id="3880"/>
    <lineage>
        <taxon>Eukaryota</taxon>
        <taxon>Viridiplantae</taxon>
        <taxon>Streptophyta</taxon>
        <taxon>Embryophyta</taxon>
        <taxon>Tracheophyta</taxon>
        <taxon>Spermatophyta</taxon>
        <taxon>Magnoliopsida</taxon>
        <taxon>eudicotyledons</taxon>
        <taxon>Gunneridae</taxon>
        <taxon>Pentapetalae</taxon>
        <taxon>rosids</taxon>
        <taxon>fabids</taxon>
        <taxon>Fabales</taxon>
        <taxon>Fabaceae</taxon>
        <taxon>Papilionoideae</taxon>
        <taxon>50 kb inversion clade</taxon>
        <taxon>NPAAA clade</taxon>
        <taxon>Hologalegina</taxon>
        <taxon>IRL clade</taxon>
        <taxon>Trifolieae</taxon>
        <taxon>Medicago</taxon>
    </lineage>
</organism>
<gene>
    <name evidence="2" type="ORF">MtrDRAFT_AC150889g35v2</name>
</gene>
<feature type="domain" description="F-box" evidence="1">
    <location>
        <begin position="37"/>
        <end position="70"/>
    </location>
</feature>
<dbReference type="AlphaFoldDB" id="Q2HSZ3"/>
<dbReference type="InterPro" id="IPR001810">
    <property type="entry name" value="F-box_dom"/>
</dbReference>
<dbReference type="EMBL" id="AC150889">
    <property type="protein sequence ID" value="ABD33030.2"/>
    <property type="molecule type" value="Genomic_DNA"/>
</dbReference>
<protein>
    <submittedName>
        <fullName evidence="2">Cyclin-like F-box</fullName>
    </submittedName>
</protein>
<dbReference type="InterPro" id="IPR036047">
    <property type="entry name" value="F-box-like_dom_sf"/>
</dbReference>
<evidence type="ECO:0000259" key="1">
    <source>
        <dbReference type="PROSITE" id="PS50181"/>
    </source>
</evidence>
<sequence>MPRPSRRPSSNRNRYNKLLFSMGMKRCKKFKSELPATKLESELPDSIISYIFSKLALKDLVKTSALSKRWVHEWGLRTDLNFDLHTMFDYNTTQDLPNILPLFQIFHFQSEFTTRLDQFMLHYKGPIISSIRVNFPLVNSEHGDAINVAINRLISKRIAKGVKRIELLLSSDFVLPYIFPPTLLSGNDSLTYLHLQNYLSAEHLDYSGFNNLRTLVLHLINVTPKLVQSLCSNCTHLVDLILDGCRFLSDLIINCSTLLSLNIVNCKVDLSICLTIIASNLSSFEYSCNDGFLVHPVNIQAHMLSKFSFRGSEFFERVGFSGLKNVTTIVFDGLIENLSMYILPYLFSECLQLEDVTFKNCRRMSSIEITSPKLRHLKIIDCGWADDSPSEIAIDALNLSSFEYSAHTTRIISITAHKLLKVFWDAAQGRKTPHLLDPIARLSHIENLSMIILTSQIRNMHPEHSHIDEFKRQKREYTGFSHNDLKYVEFRGCVGSINVIELASHLLKSANSLRKMTFSSRDKAYIGAGRWTRDPNDRRKDTSFCGDGGCRWFGENVIHEMLKDEIRSSKLMVDKMDFDYSFLCDSLDEVVLVIFRLGTQFIWQSFGC</sequence>
<evidence type="ECO:0000313" key="2">
    <source>
        <dbReference type="EMBL" id="ABD33030.2"/>
    </source>
</evidence>
<accession>Q2HSZ3</accession>
<dbReference type="PROSITE" id="PS50181">
    <property type="entry name" value="FBOX"/>
    <property type="match status" value="1"/>
</dbReference>
<dbReference type="SUPFAM" id="SSF52047">
    <property type="entry name" value="RNI-like"/>
    <property type="match status" value="1"/>
</dbReference>
<reference evidence="2" key="1">
    <citation type="submission" date="2005-04" db="EMBL/GenBank/DDBJ databases">
        <authorList>
            <person name="Town C.D."/>
        </authorList>
    </citation>
    <scope>NUCLEOTIDE SEQUENCE</scope>
</reference>
<dbReference type="Gene3D" id="1.20.1280.50">
    <property type="match status" value="1"/>
</dbReference>
<proteinExistence type="predicted"/>
<dbReference type="InterPro" id="IPR053772">
    <property type="entry name" value="At1g61320/At1g61330-like"/>
</dbReference>
<name>Q2HSZ3_MEDTR</name>
<dbReference type="InterPro" id="IPR032675">
    <property type="entry name" value="LRR_dom_sf"/>
</dbReference>
<dbReference type="Pfam" id="PF23622">
    <property type="entry name" value="LRR_At1g61320_AtMIF1"/>
    <property type="match status" value="1"/>
</dbReference>